<keyword evidence="1" id="KW-0472">Membrane</keyword>
<evidence type="ECO:0000259" key="3">
    <source>
        <dbReference type="Pfam" id="PF25070"/>
    </source>
</evidence>
<dbReference type="Pfam" id="PF25070">
    <property type="entry name" value="DUF7794"/>
    <property type="match status" value="1"/>
</dbReference>
<evidence type="ECO:0000313" key="4">
    <source>
        <dbReference type="EMBL" id="KAJ8424975.1"/>
    </source>
</evidence>
<protein>
    <recommendedName>
        <fullName evidence="3">DUF7794 domain-containing protein</fullName>
    </recommendedName>
</protein>
<keyword evidence="1" id="KW-1133">Transmembrane helix</keyword>
<proteinExistence type="predicted"/>
<feature type="chain" id="PRO_5040271539" description="DUF7794 domain-containing protein" evidence="2">
    <location>
        <begin position="30"/>
        <end position="405"/>
    </location>
</feature>
<accession>A0A9Q1GQU1</accession>
<sequence>MFSRCPAMDSGVVFGILIFLSLACLRSTAETTAGSVIFIDSSTHQHLRISSSGQTSQTNSMSVMEVGAAILVLLGLAPPRRLSSESSSKLNELLVPNPFARPRHVLMLEVPLAEDPQVSAYSDSTLFSSLVNRKLISDAGSVEIELPGREEVAFTLLDGPEFDHTPITAKEISDFAQSLGGSYMFKNSEPQNGELVIPFPSGLKLNLHMSKKADRKFAVGLMYIIEKIREVTEMKQDLSRGDFNVAELMGGCFDGIKISLHADAEGAEGAASLYKNGALQEEYGSKDMAQQAIDLLLATVSSIFDSLQAKYKGQIVAVLLLSNADSSPPQKVLDVTFASRPSPRWLEEVKSSSNSTVEAEVTLVRRTLAWFTGAVLLIATLIGIYLLVNMPLTRDTLLYSNVKLD</sequence>
<evidence type="ECO:0000313" key="5">
    <source>
        <dbReference type="Proteomes" id="UP001153076"/>
    </source>
</evidence>
<dbReference type="PROSITE" id="PS51257">
    <property type="entry name" value="PROKAR_LIPOPROTEIN"/>
    <property type="match status" value="1"/>
</dbReference>
<keyword evidence="1" id="KW-0812">Transmembrane</keyword>
<keyword evidence="5" id="KW-1185">Reference proteome</keyword>
<name>A0A9Q1GQU1_9CARY</name>
<dbReference type="OrthoDB" id="1928130at2759"/>
<dbReference type="AlphaFoldDB" id="A0A9Q1GQU1"/>
<feature type="signal peptide" evidence="2">
    <location>
        <begin position="1"/>
        <end position="29"/>
    </location>
</feature>
<comment type="caution">
    <text evidence="4">The sequence shown here is derived from an EMBL/GenBank/DDBJ whole genome shotgun (WGS) entry which is preliminary data.</text>
</comment>
<evidence type="ECO:0000256" key="1">
    <source>
        <dbReference type="SAM" id="Phobius"/>
    </source>
</evidence>
<dbReference type="PANTHER" id="PTHR37735:SF1">
    <property type="entry name" value="OS08G0567000 PROTEIN"/>
    <property type="match status" value="1"/>
</dbReference>
<organism evidence="4 5">
    <name type="scientific">Carnegiea gigantea</name>
    <dbReference type="NCBI Taxonomy" id="171969"/>
    <lineage>
        <taxon>Eukaryota</taxon>
        <taxon>Viridiplantae</taxon>
        <taxon>Streptophyta</taxon>
        <taxon>Embryophyta</taxon>
        <taxon>Tracheophyta</taxon>
        <taxon>Spermatophyta</taxon>
        <taxon>Magnoliopsida</taxon>
        <taxon>eudicotyledons</taxon>
        <taxon>Gunneridae</taxon>
        <taxon>Pentapetalae</taxon>
        <taxon>Caryophyllales</taxon>
        <taxon>Cactineae</taxon>
        <taxon>Cactaceae</taxon>
        <taxon>Cactoideae</taxon>
        <taxon>Echinocereeae</taxon>
        <taxon>Carnegiea</taxon>
    </lineage>
</organism>
<feature type="transmembrane region" description="Helical" evidence="1">
    <location>
        <begin position="368"/>
        <end position="388"/>
    </location>
</feature>
<dbReference type="Proteomes" id="UP001153076">
    <property type="component" value="Unassembled WGS sequence"/>
</dbReference>
<dbReference type="InterPro" id="IPR056696">
    <property type="entry name" value="DUF7794"/>
</dbReference>
<dbReference type="GO" id="GO:0012505">
    <property type="term" value="C:endomembrane system"/>
    <property type="evidence" value="ECO:0007669"/>
    <property type="project" value="TreeGrafter"/>
</dbReference>
<feature type="domain" description="DUF7794" evidence="3">
    <location>
        <begin position="33"/>
        <end position="322"/>
    </location>
</feature>
<keyword evidence="2" id="KW-0732">Signal</keyword>
<dbReference type="PANTHER" id="PTHR37735">
    <property type="entry name" value="OS08G0567000 PROTEIN"/>
    <property type="match status" value="1"/>
</dbReference>
<reference evidence="4" key="1">
    <citation type="submission" date="2022-04" db="EMBL/GenBank/DDBJ databases">
        <title>Carnegiea gigantea Genome sequencing and assembly v2.</title>
        <authorList>
            <person name="Copetti D."/>
            <person name="Sanderson M.J."/>
            <person name="Burquez A."/>
            <person name="Wojciechowski M.F."/>
        </authorList>
    </citation>
    <scope>NUCLEOTIDE SEQUENCE</scope>
    <source>
        <strain evidence="4">SGP5-SGP5p</strain>
        <tissue evidence="4">Aerial part</tissue>
    </source>
</reference>
<evidence type="ECO:0000256" key="2">
    <source>
        <dbReference type="SAM" id="SignalP"/>
    </source>
</evidence>
<dbReference type="EMBL" id="JAKOGI010001567">
    <property type="protein sequence ID" value="KAJ8424975.1"/>
    <property type="molecule type" value="Genomic_DNA"/>
</dbReference>
<gene>
    <name evidence="4" type="ORF">Cgig2_001830</name>
</gene>